<keyword evidence="8" id="KW-0249">Electron transport</keyword>
<dbReference type="EMBL" id="JBBCAQ010000036">
    <property type="protein sequence ID" value="KAK7576144.1"/>
    <property type="molecule type" value="Genomic_DNA"/>
</dbReference>
<comment type="similarity">
    <text evidence="12 14">Belongs to the cytochrome b5 family.</text>
</comment>
<evidence type="ECO:0000313" key="17">
    <source>
        <dbReference type="Proteomes" id="UP001367676"/>
    </source>
</evidence>
<dbReference type="AlphaFoldDB" id="A0AAN9T8N5"/>
<dbReference type="PROSITE" id="PS50255">
    <property type="entry name" value="CYTOCHROME_B5_2"/>
    <property type="match status" value="1"/>
</dbReference>
<keyword evidence="6" id="KW-0256">Endoplasmic reticulum</keyword>
<dbReference type="SUPFAM" id="SSF55856">
    <property type="entry name" value="Cytochrome b5-like heme/steroid binding domain"/>
    <property type="match status" value="1"/>
</dbReference>
<keyword evidence="7" id="KW-0492">Microsome</keyword>
<evidence type="ECO:0000256" key="13">
    <source>
        <dbReference type="ARBA" id="ARBA00039806"/>
    </source>
</evidence>
<keyword evidence="17" id="KW-1185">Reference proteome</keyword>
<evidence type="ECO:0000256" key="4">
    <source>
        <dbReference type="ARBA" id="ARBA00022692"/>
    </source>
</evidence>
<dbReference type="Proteomes" id="UP001367676">
    <property type="component" value="Unassembled WGS sequence"/>
</dbReference>
<sequence>MVSYKPSEVSQHNSAESLWLIIHDSVYDVTQFLKEHPGGEEVFLASAGQNATDCFDAIGHSEEAKSLMKGFKIGNLSKVNLNF</sequence>
<dbReference type="Pfam" id="PF00173">
    <property type="entry name" value="Cyt-b5"/>
    <property type="match status" value="1"/>
</dbReference>
<organism evidence="16 17">
    <name type="scientific">Parthenolecanium corni</name>
    <dbReference type="NCBI Taxonomy" id="536013"/>
    <lineage>
        <taxon>Eukaryota</taxon>
        <taxon>Metazoa</taxon>
        <taxon>Ecdysozoa</taxon>
        <taxon>Arthropoda</taxon>
        <taxon>Hexapoda</taxon>
        <taxon>Insecta</taxon>
        <taxon>Pterygota</taxon>
        <taxon>Neoptera</taxon>
        <taxon>Paraneoptera</taxon>
        <taxon>Hemiptera</taxon>
        <taxon>Sternorrhyncha</taxon>
        <taxon>Coccoidea</taxon>
        <taxon>Coccidae</taxon>
        <taxon>Parthenolecanium</taxon>
    </lineage>
</organism>
<evidence type="ECO:0000256" key="7">
    <source>
        <dbReference type="ARBA" id="ARBA00022848"/>
    </source>
</evidence>
<dbReference type="InterPro" id="IPR001199">
    <property type="entry name" value="Cyt_B5-like_heme/steroid-bd"/>
</dbReference>
<dbReference type="GO" id="GO:0005789">
    <property type="term" value="C:endoplasmic reticulum membrane"/>
    <property type="evidence" value="ECO:0007669"/>
    <property type="project" value="UniProtKB-SubCell"/>
</dbReference>
<feature type="domain" description="Cytochrome b5 heme-binding" evidence="15">
    <location>
        <begin position="1"/>
        <end position="77"/>
    </location>
</feature>
<reference evidence="16 17" key="1">
    <citation type="submission" date="2024-03" db="EMBL/GenBank/DDBJ databases">
        <title>Adaptation during the transition from Ophiocordyceps entomopathogen to insect associate is accompanied by gene loss and intensified selection.</title>
        <authorList>
            <person name="Ward C.M."/>
            <person name="Onetto C.A."/>
            <person name="Borneman A.R."/>
        </authorList>
    </citation>
    <scope>NUCLEOTIDE SEQUENCE [LARGE SCALE GENOMIC DNA]</scope>
    <source>
        <strain evidence="16">AWRI1</strain>
        <tissue evidence="16">Single Adult Female</tissue>
    </source>
</reference>
<evidence type="ECO:0000256" key="12">
    <source>
        <dbReference type="ARBA" id="ARBA00038168"/>
    </source>
</evidence>
<keyword evidence="2" id="KW-0813">Transport</keyword>
<dbReference type="InterPro" id="IPR050668">
    <property type="entry name" value="Cytochrome_b5"/>
</dbReference>
<evidence type="ECO:0000256" key="10">
    <source>
        <dbReference type="ARBA" id="ARBA00023136"/>
    </source>
</evidence>
<proteinExistence type="inferred from homology"/>
<evidence type="ECO:0000256" key="11">
    <source>
        <dbReference type="ARBA" id="ARBA00037877"/>
    </source>
</evidence>
<name>A0AAN9T8N5_9HEMI</name>
<dbReference type="PANTHER" id="PTHR19359">
    <property type="entry name" value="CYTOCHROME B5"/>
    <property type="match status" value="1"/>
</dbReference>
<dbReference type="PRINTS" id="PR00363">
    <property type="entry name" value="CYTOCHROMEB5"/>
</dbReference>
<dbReference type="PROSITE" id="PS00191">
    <property type="entry name" value="CYTOCHROME_B5_1"/>
    <property type="match status" value="1"/>
</dbReference>
<dbReference type="PANTHER" id="PTHR19359:SF150">
    <property type="entry name" value="CYTOCHROME B5"/>
    <property type="match status" value="1"/>
</dbReference>
<keyword evidence="4" id="KW-0812">Transmembrane</keyword>
<accession>A0AAN9T8N5</accession>
<evidence type="ECO:0000313" key="16">
    <source>
        <dbReference type="EMBL" id="KAK7576144.1"/>
    </source>
</evidence>
<dbReference type="SMART" id="SM01117">
    <property type="entry name" value="Cyt-b5"/>
    <property type="match status" value="1"/>
</dbReference>
<evidence type="ECO:0000256" key="14">
    <source>
        <dbReference type="RuleBase" id="RU362121"/>
    </source>
</evidence>
<keyword evidence="3 14" id="KW-0349">Heme</keyword>
<gene>
    <name evidence="16" type="ORF">V9T40_012430</name>
</gene>
<keyword evidence="5 14" id="KW-0479">Metal-binding</keyword>
<evidence type="ECO:0000256" key="1">
    <source>
        <dbReference type="ARBA" id="ARBA00004131"/>
    </source>
</evidence>
<evidence type="ECO:0000256" key="2">
    <source>
        <dbReference type="ARBA" id="ARBA00022448"/>
    </source>
</evidence>
<protein>
    <recommendedName>
        <fullName evidence="13">Cytochrome b5</fullName>
    </recommendedName>
</protein>
<dbReference type="GO" id="GO:0046872">
    <property type="term" value="F:metal ion binding"/>
    <property type="evidence" value="ECO:0007669"/>
    <property type="project" value="UniProtKB-UniRule"/>
</dbReference>
<comment type="caution">
    <text evidence="16">The sequence shown here is derived from an EMBL/GenBank/DDBJ whole genome shotgun (WGS) entry which is preliminary data.</text>
</comment>
<dbReference type="InterPro" id="IPR018506">
    <property type="entry name" value="Cyt_B5_heme-BS"/>
</dbReference>
<dbReference type="Gene3D" id="3.10.120.10">
    <property type="entry name" value="Cytochrome b5-like heme/steroid binding domain"/>
    <property type="match status" value="1"/>
</dbReference>
<dbReference type="FunFam" id="3.10.120.10:FF:000002">
    <property type="entry name" value="Cytochrome b5 type B"/>
    <property type="match status" value="1"/>
</dbReference>
<keyword evidence="9 14" id="KW-0408">Iron</keyword>
<dbReference type="InterPro" id="IPR036400">
    <property type="entry name" value="Cyt_B5-like_heme/steroid_sf"/>
</dbReference>
<keyword evidence="10" id="KW-0472">Membrane</keyword>
<evidence type="ECO:0000256" key="6">
    <source>
        <dbReference type="ARBA" id="ARBA00022824"/>
    </source>
</evidence>
<evidence type="ECO:0000256" key="3">
    <source>
        <dbReference type="ARBA" id="ARBA00022617"/>
    </source>
</evidence>
<evidence type="ECO:0000259" key="15">
    <source>
        <dbReference type="PROSITE" id="PS50255"/>
    </source>
</evidence>
<evidence type="ECO:0000256" key="5">
    <source>
        <dbReference type="ARBA" id="ARBA00022723"/>
    </source>
</evidence>
<dbReference type="GO" id="GO:0020037">
    <property type="term" value="F:heme binding"/>
    <property type="evidence" value="ECO:0007669"/>
    <property type="project" value="UniProtKB-UniRule"/>
</dbReference>
<evidence type="ECO:0000256" key="9">
    <source>
        <dbReference type="ARBA" id="ARBA00023004"/>
    </source>
</evidence>
<comment type="subcellular location">
    <subcellularLocation>
        <location evidence="1">Endoplasmic reticulum membrane</location>
        <topology evidence="1">Single-pass membrane protein</topology>
        <orientation evidence="1">Cytoplasmic side</orientation>
    </subcellularLocation>
    <subcellularLocation>
        <location evidence="11">Microsome membrane</location>
        <topology evidence="11">Single-pass membrane protein</topology>
        <orientation evidence="11">Cytoplasmic side</orientation>
    </subcellularLocation>
</comment>
<evidence type="ECO:0000256" key="8">
    <source>
        <dbReference type="ARBA" id="ARBA00022982"/>
    </source>
</evidence>